<evidence type="ECO:0000313" key="1">
    <source>
        <dbReference type="EMBL" id="ETJ33519.1"/>
    </source>
</evidence>
<organism evidence="1">
    <name type="scientific">human gut metagenome</name>
    <dbReference type="NCBI Taxonomy" id="408170"/>
    <lineage>
        <taxon>unclassified sequences</taxon>
        <taxon>metagenomes</taxon>
        <taxon>organismal metagenomes</taxon>
    </lineage>
</organism>
<accession>W1XXC9</accession>
<gene>
    <name evidence="1" type="ORF">Q604_UNBC12026G0002</name>
</gene>
<reference evidence="1" key="1">
    <citation type="submission" date="2013-12" db="EMBL/GenBank/DDBJ databases">
        <title>A Varibaculum cambriense genome reconstructed from a premature infant gut community with otherwise low bacterial novelty that shifts toward anaerobic metabolism during the third week of life.</title>
        <authorList>
            <person name="Brown C.T."/>
            <person name="Sharon I."/>
            <person name="Thomas B.C."/>
            <person name="Castelle C.J."/>
            <person name="Morowitz M.J."/>
            <person name="Banfield J.F."/>
        </authorList>
    </citation>
    <scope>NUCLEOTIDE SEQUENCE</scope>
</reference>
<protein>
    <submittedName>
        <fullName evidence="1">Uncharacterized protein</fullName>
    </submittedName>
</protein>
<sequence length="53" mass="6078">FSGLRLKAGLSRIDVSGPNIPEIIVDNPSPSKALRKAYFFILLRHRNEKRERT</sequence>
<dbReference type="AlphaFoldDB" id="W1XXC9"/>
<comment type="caution">
    <text evidence="1">The sequence shown here is derived from an EMBL/GenBank/DDBJ whole genome shotgun (WGS) entry which is preliminary data.</text>
</comment>
<proteinExistence type="predicted"/>
<feature type="non-terminal residue" evidence="1">
    <location>
        <position position="1"/>
    </location>
</feature>
<name>W1XXC9_9ZZZZ</name>
<dbReference type="EMBL" id="AZMM01012026">
    <property type="protein sequence ID" value="ETJ33519.1"/>
    <property type="molecule type" value="Genomic_DNA"/>
</dbReference>